<accession>A0A6S7DQR7</accession>
<dbReference type="InterPro" id="IPR000182">
    <property type="entry name" value="GNAT_dom"/>
</dbReference>
<dbReference type="PROSITE" id="PS51186">
    <property type="entry name" value="GNAT"/>
    <property type="match status" value="1"/>
</dbReference>
<dbReference type="SUPFAM" id="SSF55729">
    <property type="entry name" value="Acyl-CoA N-acyltransferases (Nat)"/>
    <property type="match status" value="1"/>
</dbReference>
<keyword evidence="2 4" id="KW-0012">Acyltransferase</keyword>
<dbReference type="AlphaFoldDB" id="A0A6S7DQR7"/>
<evidence type="ECO:0000313" key="5">
    <source>
        <dbReference type="Proteomes" id="UP000494203"/>
    </source>
</evidence>
<evidence type="ECO:0000313" key="4">
    <source>
        <dbReference type="EMBL" id="CAB3848423.1"/>
    </source>
</evidence>
<dbReference type="EMBL" id="CADIKZ010000003">
    <property type="protein sequence ID" value="CAB3848423.1"/>
    <property type="molecule type" value="Genomic_DNA"/>
</dbReference>
<dbReference type="Gene3D" id="3.40.630.30">
    <property type="match status" value="1"/>
</dbReference>
<dbReference type="GO" id="GO:0016747">
    <property type="term" value="F:acyltransferase activity, transferring groups other than amino-acyl groups"/>
    <property type="evidence" value="ECO:0007669"/>
    <property type="project" value="InterPro"/>
</dbReference>
<reference evidence="4 5" key="1">
    <citation type="submission" date="2020-04" db="EMBL/GenBank/DDBJ databases">
        <authorList>
            <person name="De Canck E."/>
        </authorList>
    </citation>
    <scope>NUCLEOTIDE SEQUENCE [LARGE SCALE GENOMIC DNA]</scope>
    <source>
        <strain evidence="4 5">LMG 26788</strain>
    </source>
</reference>
<dbReference type="Pfam" id="PF00583">
    <property type="entry name" value="Acetyltransf_1"/>
    <property type="match status" value="1"/>
</dbReference>
<dbReference type="CDD" id="cd04301">
    <property type="entry name" value="NAT_SF"/>
    <property type="match status" value="1"/>
</dbReference>
<organism evidence="4 5">
    <name type="scientific">Achromobacter pulmonis</name>
    <dbReference type="NCBI Taxonomy" id="1389932"/>
    <lineage>
        <taxon>Bacteria</taxon>
        <taxon>Pseudomonadati</taxon>
        <taxon>Pseudomonadota</taxon>
        <taxon>Betaproteobacteria</taxon>
        <taxon>Burkholderiales</taxon>
        <taxon>Alcaligenaceae</taxon>
        <taxon>Achromobacter</taxon>
    </lineage>
</organism>
<dbReference type="EC" id="2.3.1.-" evidence="4"/>
<dbReference type="RefSeq" id="WP_175140502.1">
    <property type="nucleotide sequence ID" value="NZ_CADIKZ010000003.1"/>
</dbReference>
<proteinExistence type="predicted"/>
<protein>
    <submittedName>
        <fullName evidence="4">Acetyltransferase</fullName>
        <ecNumber evidence="4">2.3.1.-</ecNumber>
    </submittedName>
</protein>
<evidence type="ECO:0000256" key="2">
    <source>
        <dbReference type="ARBA" id="ARBA00023315"/>
    </source>
</evidence>
<dbReference type="Proteomes" id="UP000494203">
    <property type="component" value="Unassembled WGS sequence"/>
</dbReference>
<name>A0A6S7DQR7_9BURK</name>
<dbReference type="InterPro" id="IPR016181">
    <property type="entry name" value="Acyl_CoA_acyltransferase"/>
</dbReference>
<dbReference type="InterPro" id="IPR050832">
    <property type="entry name" value="Bact_Acetyltransf"/>
</dbReference>
<keyword evidence="5" id="KW-1185">Reference proteome</keyword>
<gene>
    <name evidence="4" type="primary">ttr</name>
    <name evidence="4" type="ORF">LMG26788_01635</name>
</gene>
<keyword evidence="1 4" id="KW-0808">Transferase</keyword>
<feature type="domain" description="N-acetyltransferase" evidence="3">
    <location>
        <begin position="26"/>
        <end position="178"/>
    </location>
</feature>
<evidence type="ECO:0000256" key="1">
    <source>
        <dbReference type="ARBA" id="ARBA00022679"/>
    </source>
</evidence>
<evidence type="ECO:0000259" key="3">
    <source>
        <dbReference type="PROSITE" id="PS51186"/>
    </source>
</evidence>
<sequence>MAIDSLALNRVSAAEARALLPGLGELLHACVQDGASVSFVLPFDAEAARAFWRDKVLPPLEGGGLVLLVAMQDGRVAGSVQLDCDTPPNQPHRAEIRKLLVHPDFRRRGIARALMRAAEAAAVQAGRSLITLDTRSGDNAEPLYASLGYRTVGRIPGFARDARDPARLDATTIMYKPL</sequence>
<dbReference type="PANTHER" id="PTHR43877">
    <property type="entry name" value="AMINOALKYLPHOSPHONATE N-ACETYLTRANSFERASE-RELATED-RELATED"/>
    <property type="match status" value="1"/>
</dbReference>